<reference evidence="2" key="1">
    <citation type="submission" date="2020-11" db="EMBL/GenBank/DDBJ databases">
        <authorList>
            <person name="Tran Van P."/>
        </authorList>
    </citation>
    <scope>NUCLEOTIDE SEQUENCE</scope>
</reference>
<dbReference type="GO" id="GO:0016298">
    <property type="term" value="F:lipase activity"/>
    <property type="evidence" value="ECO:0007669"/>
    <property type="project" value="InterPro"/>
</dbReference>
<sequence length="101" mass="11638">MKNFCNHLRSKEYYVESLTSKRVFNATMCYSWIDYSKRRCYRNPTAAMGAYTPNSLRQLGDLSTKIPLKLLAGYGLGGVLFKRKVLCEDEQLPAVRHVIKL</sequence>
<dbReference type="Gene3D" id="3.40.50.1820">
    <property type="entry name" value="alpha/beta hydrolase"/>
    <property type="match status" value="1"/>
</dbReference>
<accession>A0A7R8VK17</accession>
<protein>
    <recommendedName>
        <fullName evidence="1">Lipase domain-containing protein</fullName>
    </recommendedName>
</protein>
<dbReference type="EMBL" id="OA566408">
    <property type="protein sequence ID" value="CAD7198850.1"/>
    <property type="molecule type" value="Genomic_DNA"/>
</dbReference>
<organism evidence="2">
    <name type="scientific">Timema douglasi</name>
    <name type="common">Walking stick</name>
    <dbReference type="NCBI Taxonomy" id="61478"/>
    <lineage>
        <taxon>Eukaryota</taxon>
        <taxon>Metazoa</taxon>
        <taxon>Ecdysozoa</taxon>
        <taxon>Arthropoda</taxon>
        <taxon>Hexapoda</taxon>
        <taxon>Insecta</taxon>
        <taxon>Pterygota</taxon>
        <taxon>Neoptera</taxon>
        <taxon>Polyneoptera</taxon>
        <taxon>Phasmatodea</taxon>
        <taxon>Timematodea</taxon>
        <taxon>Timematoidea</taxon>
        <taxon>Timematidae</taxon>
        <taxon>Timema</taxon>
    </lineage>
</organism>
<proteinExistence type="predicted"/>
<gene>
    <name evidence="2" type="ORF">TDIB3V08_LOCUS5125</name>
</gene>
<name>A0A7R8VK17_TIMDO</name>
<dbReference type="SUPFAM" id="SSF53474">
    <property type="entry name" value="alpha/beta-Hydrolases"/>
    <property type="match status" value="1"/>
</dbReference>
<evidence type="ECO:0000313" key="2">
    <source>
        <dbReference type="EMBL" id="CAD7198850.1"/>
    </source>
</evidence>
<evidence type="ECO:0000259" key="1">
    <source>
        <dbReference type="Pfam" id="PF00151"/>
    </source>
</evidence>
<dbReference type="InterPro" id="IPR013818">
    <property type="entry name" value="Lipase"/>
</dbReference>
<dbReference type="InterPro" id="IPR029058">
    <property type="entry name" value="AB_hydrolase_fold"/>
</dbReference>
<dbReference type="Pfam" id="PF00151">
    <property type="entry name" value="Lipase"/>
    <property type="match status" value="1"/>
</dbReference>
<dbReference type="AlphaFoldDB" id="A0A7R8VK17"/>
<feature type="domain" description="Lipase" evidence="1">
    <location>
        <begin position="5"/>
        <end position="51"/>
    </location>
</feature>